<organism evidence="2 3">
    <name type="scientific">Lupinus luteus</name>
    <name type="common">European yellow lupine</name>
    <dbReference type="NCBI Taxonomy" id="3873"/>
    <lineage>
        <taxon>Eukaryota</taxon>
        <taxon>Viridiplantae</taxon>
        <taxon>Streptophyta</taxon>
        <taxon>Embryophyta</taxon>
        <taxon>Tracheophyta</taxon>
        <taxon>Spermatophyta</taxon>
        <taxon>Magnoliopsida</taxon>
        <taxon>eudicotyledons</taxon>
        <taxon>Gunneridae</taxon>
        <taxon>Pentapetalae</taxon>
        <taxon>rosids</taxon>
        <taxon>fabids</taxon>
        <taxon>Fabales</taxon>
        <taxon>Fabaceae</taxon>
        <taxon>Papilionoideae</taxon>
        <taxon>50 kb inversion clade</taxon>
        <taxon>genistoids sensu lato</taxon>
        <taxon>core genistoids</taxon>
        <taxon>Genisteae</taxon>
        <taxon>Lupinus</taxon>
    </lineage>
</organism>
<evidence type="ECO:0000313" key="3">
    <source>
        <dbReference type="Proteomes" id="UP001497480"/>
    </source>
</evidence>
<dbReference type="Proteomes" id="UP001497480">
    <property type="component" value="Unassembled WGS sequence"/>
</dbReference>
<protein>
    <submittedName>
        <fullName evidence="2">Uncharacterized protein</fullName>
    </submittedName>
</protein>
<comment type="caution">
    <text evidence="2">The sequence shown here is derived from an EMBL/GenBank/DDBJ whole genome shotgun (WGS) entry which is preliminary data.</text>
</comment>
<keyword evidence="3" id="KW-1185">Reference proteome</keyword>
<reference evidence="2 3" key="1">
    <citation type="submission" date="2024-03" db="EMBL/GenBank/DDBJ databases">
        <authorList>
            <person name="Martinez-Hernandez J."/>
        </authorList>
    </citation>
    <scope>NUCLEOTIDE SEQUENCE [LARGE SCALE GENOMIC DNA]</scope>
</reference>
<name>A0AAV1XQ48_LUPLU</name>
<keyword evidence="1" id="KW-0812">Transmembrane</keyword>
<keyword evidence="1" id="KW-1133">Transmembrane helix</keyword>
<dbReference type="AlphaFoldDB" id="A0AAV1XQ48"/>
<sequence>MKIPNGLIHSSILLHSYGRFAFLIFSDGRPLHASINNTVGATSIGFFCVLILHMRSIEHRTTVNSAKERISIATFHRHGMGSFCK</sequence>
<evidence type="ECO:0000313" key="2">
    <source>
        <dbReference type="EMBL" id="CAL0323677.1"/>
    </source>
</evidence>
<dbReference type="EMBL" id="CAXHTB010000017">
    <property type="protein sequence ID" value="CAL0323677.1"/>
    <property type="molecule type" value="Genomic_DNA"/>
</dbReference>
<feature type="transmembrane region" description="Helical" evidence="1">
    <location>
        <begin position="31"/>
        <end position="52"/>
    </location>
</feature>
<accession>A0AAV1XQ48</accession>
<gene>
    <name evidence="2" type="ORF">LLUT_LOCUS24737</name>
</gene>
<evidence type="ECO:0000256" key="1">
    <source>
        <dbReference type="SAM" id="Phobius"/>
    </source>
</evidence>
<proteinExistence type="predicted"/>
<keyword evidence="1" id="KW-0472">Membrane</keyword>